<dbReference type="EMBL" id="JAUEIF010000002">
    <property type="protein sequence ID" value="MDN0024398.1"/>
    <property type="molecule type" value="Genomic_DNA"/>
</dbReference>
<dbReference type="Proteomes" id="UP001168478">
    <property type="component" value="Unassembled WGS sequence"/>
</dbReference>
<evidence type="ECO:0000256" key="1">
    <source>
        <dbReference type="SAM" id="MobiDB-lite"/>
    </source>
</evidence>
<dbReference type="AlphaFoldDB" id="A0AAW7JLY1"/>
<proteinExistence type="predicted"/>
<gene>
    <name evidence="2" type="ORF">QVN81_12755</name>
    <name evidence="3" type="ORF">QVN84_02500</name>
</gene>
<evidence type="ECO:0000313" key="5">
    <source>
        <dbReference type="Proteomes" id="UP001168478"/>
    </source>
</evidence>
<evidence type="ECO:0000313" key="2">
    <source>
        <dbReference type="EMBL" id="MDN0023871.1"/>
    </source>
</evidence>
<dbReference type="RefSeq" id="WP_273532396.1">
    <property type="nucleotide sequence ID" value="NZ_CALUKV010000025.1"/>
</dbReference>
<accession>A0AAW7JLY1</accession>
<sequence length="65" mass="7397">MHHDSPIAAMRKSLFRHAKRALPRLRKASSATLKAPFRHTETAFLQQRKYSATPPDGQKRGEKQG</sequence>
<comment type="caution">
    <text evidence="3">The sequence shown here is derived from an EMBL/GenBank/DDBJ whole genome shotgun (WGS) entry which is preliminary data.</text>
</comment>
<reference evidence="3" key="2">
    <citation type="submission" date="2023-08" db="EMBL/GenBank/DDBJ databases">
        <title>Identification and characterization of horizontal gene transfer across gut microbiota members of farm animals based on homology search.</title>
        <authorList>
            <person name="Schwarzerova J."/>
            <person name="Nykrynova M."/>
            <person name="Jureckova K."/>
            <person name="Cejkova D."/>
            <person name="Rychlik I."/>
        </authorList>
    </citation>
    <scope>NUCLEOTIDE SEQUENCE</scope>
    <source>
        <strain evidence="3">ET15</strain>
        <strain evidence="2">ET37</strain>
    </source>
</reference>
<dbReference type="EMBL" id="JAUEIE010000023">
    <property type="protein sequence ID" value="MDN0023871.1"/>
    <property type="molecule type" value="Genomic_DNA"/>
</dbReference>
<dbReference type="Proteomes" id="UP001167831">
    <property type="component" value="Unassembled WGS sequence"/>
</dbReference>
<reference evidence="3" key="1">
    <citation type="submission" date="2023-06" db="EMBL/GenBank/DDBJ databases">
        <authorList>
            <person name="Zeman M."/>
            <person name="Kubasova T."/>
            <person name="Jahodarova E."/>
            <person name="Nykrynova M."/>
            <person name="Rychlik I."/>
        </authorList>
    </citation>
    <scope>NUCLEOTIDE SEQUENCE</scope>
    <source>
        <strain evidence="3">ET15</strain>
        <strain evidence="2">ET37</strain>
    </source>
</reference>
<keyword evidence="4" id="KW-1185">Reference proteome</keyword>
<protein>
    <submittedName>
        <fullName evidence="3">Uncharacterized protein</fullName>
    </submittedName>
</protein>
<feature type="region of interest" description="Disordered" evidence="1">
    <location>
        <begin position="42"/>
        <end position="65"/>
    </location>
</feature>
<evidence type="ECO:0000313" key="3">
    <source>
        <dbReference type="EMBL" id="MDN0024398.1"/>
    </source>
</evidence>
<name>A0AAW7JLY1_9BACT</name>
<evidence type="ECO:0000313" key="4">
    <source>
        <dbReference type="Proteomes" id="UP001167831"/>
    </source>
</evidence>
<organism evidence="3 5">
    <name type="scientific">Leyella lascolaii</name>
    <dbReference type="NCBI Taxonomy" id="1776379"/>
    <lineage>
        <taxon>Bacteria</taxon>
        <taxon>Pseudomonadati</taxon>
        <taxon>Bacteroidota</taxon>
        <taxon>Bacteroidia</taxon>
        <taxon>Bacteroidales</taxon>
        <taxon>Prevotellaceae</taxon>
        <taxon>Leyella</taxon>
    </lineage>
</organism>